<dbReference type="SMART" id="SM00493">
    <property type="entry name" value="TOPRIM"/>
    <property type="match status" value="1"/>
</dbReference>
<dbReference type="InterPro" id="IPR013824">
    <property type="entry name" value="Topo_IA_cen_sub1"/>
</dbReference>
<dbReference type="PROSITE" id="PS52039">
    <property type="entry name" value="TOPO_IA_2"/>
    <property type="match status" value="1"/>
</dbReference>
<sequence>MKLVIVESPTKAKTISKYLDDSFEVRASVGHIRDLPKSNRKAIDIEGGFIPHYEISKGKEKVIAEIKSLAKKADEVYLTTDPDREGEAIAWHLKEVLGLENPKRAVVHEITEKAVKEALAHPREIDEDLRRAQEARRVLDRLVGYDLSGLIWKKVRYGLSAGRVQSPALRIIMEREREIRAFIPEKFWVIEADFKTKAGTEIKLACTEEPKTENEATRIVETGKTGKWSITDISQSEAKRTPRPPFTTSTLQQAASSRLGFSPSRTMGIAQKLYEQGLITYMRTDSVNIGKDALSEIHSQVVKNFGKDHLEPRVYVAKSKNAQEAHEAVRITKASVKSAGSNDEQERLYELIWGRTMASQMSDAKILRTRVIANVTPGLPSEASAKEGKIPDFTVTGSIMIFPGWLAADPDGRGEDVQLPRMEKGEDLKLFNIESTEKATEPPPRYTEAGLVKELEKRDIGRPSTYASIIKTIEERGYVEKLGKALRPTDTGDVVSSFLEANFGNYISDSFTAEMEDKLDAIAEGKKDYRETLEKFYKPFLKDVKAKEKDTEKITNLGPADPALKCPDCGSGMVIKLGRTGKFLSCARFPECSGARKLDGSEMAKPKETGEICPDCGEKSDSPSKTSVKEGGKLIEREGRFGKFISCNRYPKCKFIKKSEEEEAKKRTGVKCPKCADGFMSERRGRFGIFYSCSNYPKCKYAIKAKPTGETCKLCGSLMMQGTKTIPDRCSDKACPNHRPDKLNKS</sequence>
<evidence type="ECO:0000259" key="11">
    <source>
        <dbReference type="PROSITE" id="PS50880"/>
    </source>
</evidence>
<feature type="site" description="Interaction with DNA" evidence="10">
    <location>
        <position position="31"/>
    </location>
</feature>
<dbReference type="InterPro" id="IPR003602">
    <property type="entry name" value="Topo_IA_DNA-bd_dom"/>
</dbReference>
<evidence type="ECO:0000256" key="7">
    <source>
        <dbReference type="ARBA" id="ARBA00023029"/>
    </source>
</evidence>
<dbReference type="Gene3D" id="2.70.20.10">
    <property type="entry name" value="Topoisomerase I, domain 3"/>
    <property type="match status" value="1"/>
</dbReference>
<evidence type="ECO:0000256" key="9">
    <source>
        <dbReference type="ARBA" id="ARBA00023235"/>
    </source>
</evidence>
<comment type="subunit">
    <text evidence="10">Monomer.</text>
</comment>
<evidence type="ECO:0000313" key="13">
    <source>
        <dbReference type="EMBL" id="OGE84685.1"/>
    </source>
</evidence>
<evidence type="ECO:0000256" key="4">
    <source>
        <dbReference type="ARBA" id="ARBA00022771"/>
    </source>
</evidence>
<keyword evidence="7 10" id="KW-0799">Topoisomerase</keyword>
<dbReference type="NCBIfam" id="TIGR01051">
    <property type="entry name" value="topA_bact"/>
    <property type="match status" value="1"/>
</dbReference>
<dbReference type="SMART" id="SM00437">
    <property type="entry name" value="TOP1Ac"/>
    <property type="match status" value="1"/>
</dbReference>
<feature type="active site" description="O-(5'-phospho-DNA)-tyrosine intermediate" evidence="10">
    <location>
        <position position="281"/>
    </location>
</feature>
<dbReference type="InterPro" id="IPR013825">
    <property type="entry name" value="Topo_IA_cen_sub2"/>
</dbReference>
<keyword evidence="6" id="KW-0460">Magnesium</keyword>
<dbReference type="HAMAP" id="MF_00952">
    <property type="entry name" value="Topoisom_1_prok"/>
    <property type="match status" value="1"/>
</dbReference>
<feature type="site" description="Interaction with DNA" evidence="10">
    <location>
        <position position="137"/>
    </location>
</feature>
<evidence type="ECO:0000256" key="2">
    <source>
        <dbReference type="ARBA" id="ARBA00009446"/>
    </source>
</evidence>
<dbReference type="SMART" id="SM00436">
    <property type="entry name" value="TOP1Bc"/>
    <property type="match status" value="1"/>
</dbReference>
<gene>
    <name evidence="10" type="primary">topA</name>
    <name evidence="13" type="ORF">A2846_04160</name>
</gene>
<dbReference type="Pfam" id="PF01131">
    <property type="entry name" value="Topoisom_bac"/>
    <property type="match status" value="1"/>
</dbReference>
<dbReference type="EC" id="5.6.2.1" evidence="10"/>
<dbReference type="InterPro" id="IPR005733">
    <property type="entry name" value="TopoI_bac-type"/>
</dbReference>
<evidence type="ECO:0000313" key="14">
    <source>
        <dbReference type="Proteomes" id="UP000176339"/>
    </source>
</evidence>
<dbReference type="Gene3D" id="1.10.460.10">
    <property type="entry name" value="Topoisomerase I, domain 2"/>
    <property type="match status" value="1"/>
</dbReference>
<name>A0A1F5P4D3_9BACT</name>
<dbReference type="PROSITE" id="PS00396">
    <property type="entry name" value="TOPO_IA_1"/>
    <property type="match status" value="1"/>
</dbReference>
<organism evidence="13 14">
    <name type="scientific">Candidatus Doudnabacteria bacterium RIFCSPHIGHO2_01_FULL_49_9</name>
    <dbReference type="NCBI Taxonomy" id="1817827"/>
    <lineage>
        <taxon>Bacteria</taxon>
        <taxon>Candidatus Doudnaibacteriota</taxon>
    </lineage>
</organism>
<dbReference type="PROSITE" id="PS50880">
    <property type="entry name" value="TOPRIM"/>
    <property type="match status" value="1"/>
</dbReference>
<dbReference type="Pfam" id="PF01396">
    <property type="entry name" value="Zn_ribbon_Top1"/>
    <property type="match status" value="3"/>
</dbReference>
<evidence type="ECO:0000256" key="5">
    <source>
        <dbReference type="ARBA" id="ARBA00022833"/>
    </source>
</evidence>
<feature type="site" description="Interaction with DNA" evidence="10">
    <location>
        <position position="136"/>
    </location>
</feature>
<reference evidence="13 14" key="1">
    <citation type="journal article" date="2016" name="Nat. Commun.">
        <title>Thousands of microbial genomes shed light on interconnected biogeochemical processes in an aquifer system.</title>
        <authorList>
            <person name="Anantharaman K."/>
            <person name="Brown C.T."/>
            <person name="Hug L.A."/>
            <person name="Sharon I."/>
            <person name="Castelle C.J."/>
            <person name="Probst A.J."/>
            <person name="Thomas B.C."/>
            <person name="Singh A."/>
            <person name="Wilkins M.J."/>
            <person name="Karaoz U."/>
            <person name="Brodie E.L."/>
            <person name="Williams K.H."/>
            <person name="Hubbard S.S."/>
            <person name="Banfield J.F."/>
        </authorList>
    </citation>
    <scope>NUCLEOTIDE SEQUENCE [LARGE SCALE GENOMIC DNA]</scope>
</reference>
<dbReference type="InterPro" id="IPR006171">
    <property type="entry name" value="TOPRIM_dom"/>
</dbReference>
<feature type="site" description="Interaction with DNA" evidence="10">
    <location>
        <position position="283"/>
    </location>
</feature>
<dbReference type="PANTHER" id="PTHR42785">
    <property type="entry name" value="DNA TOPOISOMERASE, TYPE IA, CORE"/>
    <property type="match status" value="1"/>
</dbReference>
<dbReference type="InterPro" id="IPR013826">
    <property type="entry name" value="Topo_IA_cen_sub3"/>
</dbReference>
<dbReference type="InterPro" id="IPR023405">
    <property type="entry name" value="Topo_IA_core_domain"/>
</dbReference>
<comment type="catalytic activity">
    <reaction evidence="1 10">
        <text>ATP-independent breakage of single-stranded DNA, followed by passage and rejoining.</text>
        <dbReference type="EC" id="5.6.2.1"/>
    </reaction>
</comment>
<feature type="region of interest" description="Interaction with DNA" evidence="10">
    <location>
        <begin position="160"/>
        <end position="165"/>
    </location>
</feature>
<dbReference type="AlphaFoldDB" id="A0A1F5P4D3"/>
<dbReference type="SUPFAM" id="SSF57783">
    <property type="entry name" value="Zinc beta-ribbon"/>
    <property type="match status" value="3"/>
</dbReference>
<dbReference type="GO" id="GO:0003677">
    <property type="term" value="F:DNA binding"/>
    <property type="evidence" value="ECO:0007669"/>
    <property type="project" value="UniProtKB-KW"/>
</dbReference>
<evidence type="ECO:0000256" key="3">
    <source>
        <dbReference type="ARBA" id="ARBA00022723"/>
    </source>
</evidence>
<dbReference type="InterPro" id="IPR028612">
    <property type="entry name" value="Topoisom_1_IA"/>
</dbReference>
<keyword evidence="5" id="KW-0862">Zinc</keyword>
<dbReference type="Gene3D" id="3.30.65.10">
    <property type="entry name" value="Bacterial Topoisomerase I, domain 1"/>
    <property type="match status" value="2"/>
</dbReference>
<feature type="site" description="Interaction with DNA" evidence="10">
    <location>
        <position position="140"/>
    </location>
</feature>
<dbReference type="GO" id="GO:0005694">
    <property type="term" value="C:chromosome"/>
    <property type="evidence" value="ECO:0007669"/>
    <property type="project" value="InterPro"/>
</dbReference>
<dbReference type="CDD" id="cd00186">
    <property type="entry name" value="TOP1Ac"/>
    <property type="match status" value="1"/>
</dbReference>
<dbReference type="Gene3D" id="1.10.290.10">
    <property type="entry name" value="Topoisomerase I, domain 4"/>
    <property type="match status" value="1"/>
</dbReference>
<dbReference type="SUPFAM" id="SSF56712">
    <property type="entry name" value="Prokaryotic type I DNA topoisomerase"/>
    <property type="match status" value="1"/>
</dbReference>
<proteinExistence type="inferred from homology"/>
<dbReference type="GO" id="GO:0006265">
    <property type="term" value="P:DNA topological change"/>
    <property type="evidence" value="ECO:0007669"/>
    <property type="project" value="UniProtKB-UniRule"/>
</dbReference>
<evidence type="ECO:0000256" key="8">
    <source>
        <dbReference type="ARBA" id="ARBA00023125"/>
    </source>
</evidence>
<dbReference type="InterPro" id="IPR034149">
    <property type="entry name" value="TOPRIM_TopoI"/>
</dbReference>
<dbReference type="InterPro" id="IPR013497">
    <property type="entry name" value="Topo_IA_cen"/>
</dbReference>
<dbReference type="InterPro" id="IPR013498">
    <property type="entry name" value="Topo_IA_Znf"/>
</dbReference>
<feature type="site" description="Interaction with DNA" evidence="10">
    <location>
        <position position="145"/>
    </location>
</feature>
<keyword evidence="3" id="KW-0479">Metal-binding</keyword>
<dbReference type="InterPro" id="IPR003601">
    <property type="entry name" value="Topo_IA_2"/>
</dbReference>
<dbReference type="CDD" id="cd03363">
    <property type="entry name" value="TOPRIM_TopoIA_TopoI"/>
    <property type="match status" value="1"/>
</dbReference>
<dbReference type="Proteomes" id="UP000176339">
    <property type="component" value="Unassembled WGS sequence"/>
</dbReference>
<feature type="site" description="Interaction with DNA" evidence="10">
    <location>
        <position position="152"/>
    </location>
</feature>
<dbReference type="EMBL" id="MFEN01000001">
    <property type="protein sequence ID" value="OGE84685.1"/>
    <property type="molecule type" value="Genomic_DNA"/>
</dbReference>
<feature type="site" description="Interaction with DNA" evidence="10">
    <location>
        <position position="476"/>
    </location>
</feature>
<evidence type="ECO:0000256" key="6">
    <source>
        <dbReference type="ARBA" id="ARBA00022842"/>
    </source>
</evidence>
<dbReference type="GO" id="GO:0003917">
    <property type="term" value="F:DNA topoisomerase type I (single strand cut, ATP-independent) activity"/>
    <property type="evidence" value="ECO:0007669"/>
    <property type="project" value="UniProtKB-UniRule"/>
</dbReference>
<evidence type="ECO:0000259" key="12">
    <source>
        <dbReference type="PROSITE" id="PS52039"/>
    </source>
</evidence>
<feature type="domain" description="Toprim" evidence="11">
    <location>
        <begin position="1"/>
        <end position="112"/>
    </location>
</feature>
<protein>
    <recommendedName>
        <fullName evidence="10">DNA topoisomerase 1</fullName>
        <ecNumber evidence="10">5.6.2.1</ecNumber>
    </recommendedName>
    <alternativeName>
        <fullName evidence="10">DNA topoisomerase I</fullName>
    </alternativeName>
</protein>
<dbReference type="GO" id="GO:0008270">
    <property type="term" value="F:zinc ion binding"/>
    <property type="evidence" value="ECO:0007669"/>
    <property type="project" value="UniProtKB-KW"/>
</dbReference>
<accession>A0A1F5P4D3</accession>
<dbReference type="PANTHER" id="PTHR42785:SF1">
    <property type="entry name" value="DNA TOPOISOMERASE"/>
    <property type="match status" value="1"/>
</dbReference>
<comment type="caution">
    <text evidence="13">The sequence shown here is derived from an EMBL/GenBank/DDBJ whole genome shotgun (WGS) entry which is preliminary data.</text>
</comment>
<evidence type="ECO:0000256" key="1">
    <source>
        <dbReference type="ARBA" id="ARBA00000213"/>
    </source>
</evidence>
<dbReference type="Pfam" id="PF01751">
    <property type="entry name" value="Toprim"/>
    <property type="match status" value="1"/>
</dbReference>
<dbReference type="InterPro" id="IPR000380">
    <property type="entry name" value="Topo_IA"/>
</dbReference>
<dbReference type="PRINTS" id="PR00417">
    <property type="entry name" value="PRTPISMRASEI"/>
</dbReference>
<keyword evidence="9 10" id="KW-0413">Isomerase</keyword>
<feature type="domain" description="Topo IA-type catalytic" evidence="12">
    <location>
        <begin position="126"/>
        <end position="545"/>
    </location>
</feature>
<dbReference type="InterPro" id="IPR023406">
    <property type="entry name" value="Topo_IA_AS"/>
</dbReference>
<keyword evidence="8 10" id="KW-0238">DNA-binding</keyword>
<dbReference type="Gene3D" id="3.40.50.140">
    <property type="match status" value="1"/>
</dbReference>
<evidence type="ECO:0000256" key="10">
    <source>
        <dbReference type="HAMAP-Rule" id="MF_00952"/>
    </source>
</evidence>
<comment type="similarity">
    <text evidence="2 10">Belongs to the type IA topoisomerase family.</text>
</comment>
<comment type="function">
    <text evidence="10">Releases the supercoiling and torsional tension of DNA, which is introduced during the DNA replication and transcription, by transiently cleaving and rejoining one strand of the DNA duplex. Introduces a single-strand break via transesterification at a target site in duplex DNA. The scissile phosphodiester is attacked by the catalytic tyrosine of the enzyme, resulting in the formation of a DNA-(5'-phosphotyrosyl)-enzyme intermediate and the expulsion of a 3'-OH DNA strand. The free DNA strand then undergoes passage around the unbroken strand, thus removing DNA supercoils. Finally, in the religation step, the DNA 3'-OH attacks the covalent intermediate to expel the active-site tyrosine and restore the DNA phosphodiester backbone.</text>
</comment>
<keyword evidence="4" id="KW-0863">Zinc-finger</keyword>